<comment type="caution">
    <text evidence="1">The sequence shown here is derived from an EMBL/GenBank/DDBJ whole genome shotgun (WGS) entry which is preliminary data.</text>
</comment>
<gene>
    <name evidence="1" type="ORF">BGAL_0168g00130</name>
</gene>
<keyword evidence="2" id="KW-1185">Reference proteome</keyword>
<proteinExistence type="predicted"/>
<dbReference type="Proteomes" id="UP000308671">
    <property type="component" value="Unassembled WGS sequence"/>
</dbReference>
<reference evidence="1 2" key="1">
    <citation type="submission" date="2017-12" db="EMBL/GenBank/DDBJ databases">
        <title>Comparative genomics of Botrytis spp.</title>
        <authorList>
            <person name="Valero-Jimenez C.A."/>
            <person name="Tapia P."/>
            <person name="Veloso J."/>
            <person name="Silva-Moreno E."/>
            <person name="Staats M."/>
            <person name="Valdes J.H."/>
            <person name="Van Kan J.A.L."/>
        </authorList>
    </citation>
    <scope>NUCLEOTIDE SEQUENCE [LARGE SCALE GENOMIC DNA]</scope>
    <source>
        <strain evidence="1 2">MUCL435</strain>
    </source>
</reference>
<dbReference type="AlphaFoldDB" id="A0A4S8QZJ9"/>
<name>A0A4S8QZJ9_9HELO</name>
<sequence>MRSCWWQIWQCRDEERKILIFYAKKTAVGTGSAARVVFVNAMPCDAGNTIDLPSVHTCHCVVVLDGVLLCTGSKLKLQLPSKLEAPAILPSRIDRSKKKGDGIREKRYAEAGDPVVQAEQASGVHRSNLPNPFPPITAIKLERIKPGHRTGHKSDNWMSMKHEPFVK</sequence>
<evidence type="ECO:0000313" key="2">
    <source>
        <dbReference type="Proteomes" id="UP000308671"/>
    </source>
</evidence>
<dbReference type="OrthoDB" id="10631203at2759"/>
<organism evidence="1 2">
    <name type="scientific">Botrytis galanthina</name>
    <dbReference type="NCBI Taxonomy" id="278940"/>
    <lineage>
        <taxon>Eukaryota</taxon>
        <taxon>Fungi</taxon>
        <taxon>Dikarya</taxon>
        <taxon>Ascomycota</taxon>
        <taxon>Pezizomycotina</taxon>
        <taxon>Leotiomycetes</taxon>
        <taxon>Helotiales</taxon>
        <taxon>Sclerotiniaceae</taxon>
        <taxon>Botrytis</taxon>
    </lineage>
</organism>
<accession>A0A4S8QZJ9</accession>
<protein>
    <submittedName>
        <fullName evidence="1">Uncharacterized protein</fullName>
    </submittedName>
</protein>
<dbReference type="EMBL" id="PQXL01000168">
    <property type="protein sequence ID" value="THV50031.1"/>
    <property type="molecule type" value="Genomic_DNA"/>
</dbReference>
<evidence type="ECO:0000313" key="1">
    <source>
        <dbReference type="EMBL" id="THV50031.1"/>
    </source>
</evidence>